<evidence type="ECO:0000259" key="2">
    <source>
        <dbReference type="Pfam" id="PF05569"/>
    </source>
</evidence>
<dbReference type="Pfam" id="PF05569">
    <property type="entry name" value="Peptidase_M56"/>
    <property type="match status" value="1"/>
</dbReference>
<dbReference type="PANTHER" id="PTHR34978:SF3">
    <property type="entry name" value="SLR0241 PROTEIN"/>
    <property type="match status" value="1"/>
</dbReference>
<feature type="domain" description="Peptidase M56" evidence="2">
    <location>
        <begin position="156"/>
        <end position="255"/>
    </location>
</feature>
<feature type="transmembrane region" description="Helical" evidence="1">
    <location>
        <begin position="268"/>
        <end position="286"/>
    </location>
</feature>
<reference evidence="3 4" key="1">
    <citation type="submission" date="2019-02" db="EMBL/GenBank/DDBJ databases">
        <title>Pedobacter sp. RP-1-14 sp. nov., isolated from Arctic soil.</title>
        <authorList>
            <person name="Dahal R.H."/>
        </authorList>
    </citation>
    <scope>NUCLEOTIDE SEQUENCE [LARGE SCALE GENOMIC DNA]</scope>
    <source>
        <strain evidence="3 4">RP-1-14</strain>
    </source>
</reference>
<protein>
    <submittedName>
        <fullName evidence="3">M56 family metallopeptidase</fullName>
    </submittedName>
</protein>
<dbReference type="OrthoDB" id="649093at2"/>
<accession>A0A4R0NIC1</accession>
<dbReference type="InterPro" id="IPR052173">
    <property type="entry name" value="Beta-lactam_resp_regulator"/>
</dbReference>
<evidence type="ECO:0000313" key="3">
    <source>
        <dbReference type="EMBL" id="TCD00410.1"/>
    </source>
</evidence>
<evidence type="ECO:0000256" key="1">
    <source>
        <dbReference type="SAM" id="Phobius"/>
    </source>
</evidence>
<dbReference type="EMBL" id="SJSL01000003">
    <property type="protein sequence ID" value="TCD00410.1"/>
    <property type="molecule type" value="Genomic_DNA"/>
</dbReference>
<dbReference type="PANTHER" id="PTHR34978">
    <property type="entry name" value="POSSIBLE SENSOR-TRANSDUCER PROTEIN BLAR"/>
    <property type="match status" value="1"/>
</dbReference>
<organism evidence="3 4">
    <name type="scientific">Pedobacter psychroterrae</name>
    <dbReference type="NCBI Taxonomy" id="2530453"/>
    <lineage>
        <taxon>Bacteria</taxon>
        <taxon>Pseudomonadati</taxon>
        <taxon>Bacteroidota</taxon>
        <taxon>Sphingobacteriia</taxon>
        <taxon>Sphingobacteriales</taxon>
        <taxon>Sphingobacteriaceae</taxon>
        <taxon>Pedobacter</taxon>
    </lineage>
</organism>
<dbReference type="AlphaFoldDB" id="A0A4R0NIC1"/>
<keyword evidence="1" id="KW-0472">Membrane</keyword>
<feature type="transmembrane region" description="Helical" evidence="1">
    <location>
        <begin position="37"/>
        <end position="56"/>
    </location>
</feature>
<proteinExistence type="predicted"/>
<dbReference type="Proteomes" id="UP000293347">
    <property type="component" value="Unassembled WGS sequence"/>
</dbReference>
<gene>
    <name evidence="3" type="ORF">EZ437_14390</name>
</gene>
<keyword evidence="4" id="KW-1185">Reference proteome</keyword>
<name>A0A4R0NIC1_9SPHI</name>
<dbReference type="InterPro" id="IPR008756">
    <property type="entry name" value="Peptidase_M56"/>
</dbReference>
<feature type="transmembrane region" description="Helical" evidence="1">
    <location>
        <begin position="87"/>
        <end position="109"/>
    </location>
</feature>
<keyword evidence="1" id="KW-1133">Transmembrane helix</keyword>
<keyword evidence="1" id="KW-0812">Transmembrane</keyword>
<comment type="caution">
    <text evidence="3">The sequence shown here is derived from an EMBL/GenBank/DDBJ whole genome shotgun (WGS) entry which is preliminary data.</text>
</comment>
<evidence type="ECO:0000313" key="4">
    <source>
        <dbReference type="Proteomes" id="UP000293347"/>
    </source>
</evidence>
<dbReference type="RefSeq" id="WP_131596759.1">
    <property type="nucleotide sequence ID" value="NZ_SJSL01000003.1"/>
</dbReference>
<sequence>MMSWLYYLLEANLYLAVFYGFYRLFLHRETFYQLNRYYLLGTSMLAFLLPMFQISYLDSLLHPVENQATVTIQYAGELLPVINTAPVLTAGGVLFTCYLLVATFFLFRLGTSLYGIFRMAARADKTYKDGIIRVHFSQSDTAFSFFNLLFINPGTEKQNIILQHEMIHIRQKHSFDVLFFEMLLICNWFNPLCWLMKQDIKLVHEYIADEATTNQGLVKHDYALFLIHNSFGSFPNTLTSQMFNQSILKNRISMLNKKRSAGRARLRLLYVLPLTGGMLCASTLGFTKDYALVDLYARKTTAVSSVALQEPKQQAKQAATGEKKKTYPIESVYDAETGNNRPIKLIVINGKISKAQNFSSVSGFDQVKELNNSEAVAKYGKRVNKGALEFTGKNTGISIKFPPPRPVKTTPPLARKNNNKVVKFPPPLIKPDVTADPKLKEEKQVKFPPPIVKPLKKYDENTEKPAQTAKLDVGLNPLYIIDGKITVVNSGEGKIVKFTAKSVKVQPKNNDAAIKKYGEAARDGVIELEDGEVFYAEPEAVKKE</sequence>
<dbReference type="CDD" id="cd07341">
    <property type="entry name" value="M56_BlaR1_MecR1_like"/>
    <property type="match status" value="1"/>
</dbReference>
<feature type="transmembrane region" description="Helical" evidence="1">
    <location>
        <begin position="6"/>
        <end position="25"/>
    </location>
</feature>